<evidence type="ECO:0000313" key="2">
    <source>
        <dbReference type="Proteomes" id="UP000470213"/>
    </source>
</evidence>
<dbReference type="EMBL" id="JAAAWN010000051">
    <property type="protein sequence ID" value="NDV93213.1"/>
    <property type="molecule type" value="Genomic_DNA"/>
</dbReference>
<comment type="caution">
    <text evidence="1">The sequence shown here is derived from an EMBL/GenBank/DDBJ whole genome shotgun (WGS) entry which is preliminary data.</text>
</comment>
<accession>A0A7X5RMK9</accession>
<proteinExistence type="predicted"/>
<keyword evidence="2" id="KW-1185">Reference proteome</keyword>
<protein>
    <submittedName>
        <fullName evidence="1">Uncharacterized protein</fullName>
    </submittedName>
</protein>
<dbReference type="AlphaFoldDB" id="A0A7X5RMK9"/>
<evidence type="ECO:0000313" key="1">
    <source>
        <dbReference type="EMBL" id="NDV93213.1"/>
    </source>
</evidence>
<sequence>MSVVSHAKRFWRFHSFIAIAVSVSALTLGCAVKEPAFYEGTWVITEAHGARVSAVSPSEANTLLGRSLYYAKDSAKLTFQQCPSPQYSTTTLKLDDFAKRYNIDTNTLKFRPGTVTEVILECGDEHPDVGSILVYQENTAAYTVFDGTFYRIEKTIEVAPI</sequence>
<dbReference type="RefSeq" id="WP_163088668.1">
    <property type="nucleotide sequence ID" value="NZ_JAAAWN010000051.1"/>
</dbReference>
<organism evidence="1 2">
    <name type="scientific">Alteromonas profundi</name>
    <dbReference type="NCBI Taxonomy" id="2696062"/>
    <lineage>
        <taxon>Bacteria</taxon>
        <taxon>Pseudomonadati</taxon>
        <taxon>Pseudomonadota</taxon>
        <taxon>Gammaproteobacteria</taxon>
        <taxon>Alteromonadales</taxon>
        <taxon>Alteromonadaceae</taxon>
        <taxon>Alteromonas/Salinimonas group</taxon>
        <taxon>Alteromonas</taxon>
    </lineage>
</organism>
<name>A0A7X5RMK9_9ALTE</name>
<dbReference type="Proteomes" id="UP000470213">
    <property type="component" value="Unassembled WGS sequence"/>
</dbReference>
<gene>
    <name evidence="1" type="ORF">GTH32_18745</name>
</gene>
<reference evidence="1 2" key="1">
    <citation type="submission" date="2020-01" db="EMBL/GenBank/DDBJ databases">
        <authorList>
            <person name="Chen J."/>
            <person name="Zhu S."/>
            <person name="Yang J."/>
        </authorList>
    </citation>
    <scope>NUCLEOTIDE SEQUENCE [LARGE SCALE GENOMIC DNA]</scope>
    <source>
        <strain evidence="1 2">345S023</strain>
    </source>
</reference>